<feature type="non-terminal residue" evidence="1">
    <location>
        <position position="230"/>
    </location>
</feature>
<keyword evidence="2" id="KW-1185">Reference proteome</keyword>
<evidence type="ECO:0000313" key="1">
    <source>
        <dbReference type="EMBL" id="CAG8760093.1"/>
    </source>
</evidence>
<sequence length="230" mass="27026">YPLTSKQKKRLEYYVDRRKSKTPYEDEALCRQIAQECNLPFTRVRVYFKHIENSFEKKRNDAKAAKQKERRRMVASKSKNFSGIVTSAEGEPSFKRRKRETMVHKVVRKTGNAVQAVPGNHAGRKSLREKFKQKGLIDTGSIAEENLPIIADEERFETQYETFSQRSRPKWSQHEDEVVLHVYVILKVRSQKSRFLWGAITKVLSHKTTENCRRRLNVLIKNTTTLERVN</sequence>
<proteinExistence type="predicted"/>
<organism evidence="1 2">
    <name type="scientific">Dentiscutata heterogama</name>
    <dbReference type="NCBI Taxonomy" id="1316150"/>
    <lineage>
        <taxon>Eukaryota</taxon>
        <taxon>Fungi</taxon>
        <taxon>Fungi incertae sedis</taxon>
        <taxon>Mucoromycota</taxon>
        <taxon>Glomeromycotina</taxon>
        <taxon>Glomeromycetes</taxon>
        <taxon>Diversisporales</taxon>
        <taxon>Gigasporaceae</taxon>
        <taxon>Dentiscutata</taxon>
    </lineage>
</organism>
<dbReference type="Proteomes" id="UP000789702">
    <property type="component" value="Unassembled WGS sequence"/>
</dbReference>
<accession>A0ACA9QTV8</accession>
<evidence type="ECO:0000313" key="2">
    <source>
        <dbReference type="Proteomes" id="UP000789702"/>
    </source>
</evidence>
<gene>
    <name evidence="1" type="ORF">DHETER_LOCUS15196</name>
</gene>
<feature type="non-terminal residue" evidence="1">
    <location>
        <position position="1"/>
    </location>
</feature>
<name>A0ACA9QTV8_9GLOM</name>
<protein>
    <submittedName>
        <fullName evidence="1">13959_t:CDS:1</fullName>
    </submittedName>
</protein>
<dbReference type="EMBL" id="CAJVPU010050791">
    <property type="protein sequence ID" value="CAG8760093.1"/>
    <property type="molecule type" value="Genomic_DNA"/>
</dbReference>
<comment type="caution">
    <text evidence="1">The sequence shown here is derived from an EMBL/GenBank/DDBJ whole genome shotgun (WGS) entry which is preliminary data.</text>
</comment>
<reference evidence="1" key="1">
    <citation type="submission" date="2021-06" db="EMBL/GenBank/DDBJ databases">
        <authorList>
            <person name="Kallberg Y."/>
            <person name="Tangrot J."/>
            <person name="Rosling A."/>
        </authorList>
    </citation>
    <scope>NUCLEOTIDE SEQUENCE</scope>
    <source>
        <strain evidence="1">IL203A</strain>
    </source>
</reference>